<sequence>MTGLALGEMRNDDTEILRQSGLLWAADNSSSMWRDFNSFSLSIQIFFSEGDLPLSCTGTLSCTESRVW</sequence>
<dbReference type="AlphaFoldDB" id="A0A9D4C054"/>
<dbReference type="EMBL" id="JAIWYP010000013">
    <property type="protein sequence ID" value="KAH3714759.1"/>
    <property type="molecule type" value="Genomic_DNA"/>
</dbReference>
<reference evidence="1" key="1">
    <citation type="journal article" date="2019" name="bioRxiv">
        <title>The Genome of the Zebra Mussel, Dreissena polymorpha: A Resource for Invasive Species Research.</title>
        <authorList>
            <person name="McCartney M.A."/>
            <person name="Auch B."/>
            <person name="Kono T."/>
            <person name="Mallez S."/>
            <person name="Zhang Y."/>
            <person name="Obille A."/>
            <person name="Becker A."/>
            <person name="Abrahante J.E."/>
            <person name="Garbe J."/>
            <person name="Badalamenti J.P."/>
            <person name="Herman A."/>
            <person name="Mangelson H."/>
            <person name="Liachko I."/>
            <person name="Sullivan S."/>
            <person name="Sone E.D."/>
            <person name="Koren S."/>
            <person name="Silverstein K.A.T."/>
            <person name="Beckman K.B."/>
            <person name="Gohl D.M."/>
        </authorList>
    </citation>
    <scope>NUCLEOTIDE SEQUENCE</scope>
    <source>
        <strain evidence="1">Duluth1</strain>
        <tissue evidence="1">Whole animal</tissue>
    </source>
</reference>
<organism evidence="1 2">
    <name type="scientific">Dreissena polymorpha</name>
    <name type="common">Zebra mussel</name>
    <name type="synonym">Mytilus polymorpha</name>
    <dbReference type="NCBI Taxonomy" id="45954"/>
    <lineage>
        <taxon>Eukaryota</taxon>
        <taxon>Metazoa</taxon>
        <taxon>Spiralia</taxon>
        <taxon>Lophotrochozoa</taxon>
        <taxon>Mollusca</taxon>
        <taxon>Bivalvia</taxon>
        <taxon>Autobranchia</taxon>
        <taxon>Heteroconchia</taxon>
        <taxon>Euheterodonta</taxon>
        <taxon>Imparidentia</taxon>
        <taxon>Neoheterodontei</taxon>
        <taxon>Myida</taxon>
        <taxon>Dreissenoidea</taxon>
        <taxon>Dreissenidae</taxon>
        <taxon>Dreissena</taxon>
    </lineage>
</organism>
<name>A0A9D4C054_DREPO</name>
<gene>
    <name evidence="1" type="ORF">DPMN_057458</name>
</gene>
<keyword evidence="2" id="KW-1185">Reference proteome</keyword>
<protein>
    <submittedName>
        <fullName evidence="1">Uncharacterized protein</fullName>
    </submittedName>
</protein>
<accession>A0A9D4C054</accession>
<reference evidence="1" key="2">
    <citation type="submission" date="2020-11" db="EMBL/GenBank/DDBJ databases">
        <authorList>
            <person name="McCartney M.A."/>
            <person name="Auch B."/>
            <person name="Kono T."/>
            <person name="Mallez S."/>
            <person name="Becker A."/>
            <person name="Gohl D.M."/>
            <person name="Silverstein K.A.T."/>
            <person name="Koren S."/>
            <person name="Bechman K.B."/>
            <person name="Herman A."/>
            <person name="Abrahante J.E."/>
            <person name="Garbe J."/>
        </authorList>
    </citation>
    <scope>NUCLEOTIDE SEQUENCE</scope>
    <source>
        <strain evidence="1">Duluth1</strain>
        <tissue evidence="1">Whole animal</tissue>
    </source>
</reference>
<dbReference type="Proteomes" id="UP000828390">
    <property type="component" value="Unassembled WGS sequence"/>
</dbReference>
<evidence type="ECO:0000313" key="2">
    <source>
        <dbReference type="Proteomes" id="UP000828390"/>
    </source>
</evidence>
<proteinExistence type="predicted"/>
<evidence type="ECO:0000313" key="1">
    <source>
        <dbReference type="EMBL" id="KAH3714759.1"/>
    </source>
</evidence>
<comment type="caution">
    <text evidence="1">The sequence shown here is derived from an EMBL/GenBank/DDBJ whole genome shotgun (WGS) entry which is preliminary data.</text>
</comment>